<keyword evidence="2" id="KW-0808">Transferase</keyword>
<dbReference type="SMART" id="SM00672">
    <property type="entry name" value="CAP10"/>
    <property type="match status" value="1"/>
</dbReference>
<dbReference type="GO" id="GO:0016740">
    <property type="term" value="F:transferase activity"/>
    <property type="evidence" value="ECO:0007669"/>
    <property type="project" value="UniProtKB-KW"/>
</dbReference>
<proteinExistence type="inferred from homology"/>
<evidence type="ECO:0000313" key="4">
    <source>
        <dbReference type="EMBL" id="GJN93298.1"/>
    </source>
</evidence>
<keyword evidence="5" id="KW-1185">Reference proteome</keyword>
<accession>A0AAV5GST0</accession>
<dbReference type="PANTHER" id="PTHR12203">
    <property type="entry name" value="KDEL LYS-ASP-GLU-LEU CONTAINING - RELATED"/>
    <property type="match status" value="1"/>
</dbReference>
<evidence type="ECO:0000256" key="2">
    <source>
        <dbReference type="ARBA" id="ARBA00022679"/>
    </source>
</evidence>
<comment type="caution">
    <text evidence="4">The sequence shown here is derived from an EMBL/GenBank/DDBJ whole genome shotgun (WGS) entry which is preliminary data.</text>
</comment>
<gene>
    <name evidence="4" type="ORF">Rhopal_006345-T1</name>
</gene>
<organism evidence="4 5">
    <name type="scientific">Rhodotorula paludigena</name>
    <dbReference type="NCBI Taxonomy" id="86838"/>
    <lineage>
        <taxon>Eukaryota</taxon>
        <taxon>Fungi</taxon>
        <taxon>Dikarya</taxon>
        <taxon>Basidiomycota</taxon>
        <taxon>Pucciniomycotina</taxon>
        <taxon>Microbotryomycetes</taxon>
        <taxon>Sporidiobolales</taxon>
        <taxon>Sporidiobolaceae</taxon>
        <taxon>Rhodotorula</taxon>
    </lineage>
</organism>
<dbReference type="AlphaFoldDB" id="A0AAV5GST0"/>
<name>A0AAV5GST0_9BASI</name>
<dbReference type="InterPro" id="IPR051091">
    <property type="entry name" value="O-Glucosyltr/Glycosyltrsf_90"/>
</dbReference>
<dbReference type="Pfam" id="PF05686">
    <property type="entry name" value="Glyco_transf_90"/>
    <property type="match status" value="1"/>
</dbReference>
<reference evidence="4 5" key="1">
    <citation type="submission" date="2021-12" db="EMBL/GenBank/DDBJ databases">
        <title>High titer production of polyol ester of fatty acids by Rhodotorula paludigena BS15 towards product separation-free biomass refinery.</title>
        <authorList>
            <person name="Mano J."/>
            <person name="Ono H."/>
            <person name="Tanaka T."/>
            <person name="Naito K."/>
            <person name="Sushida H."/>
            <person name="Ike M."/>
            <person name="Tokuyasu K."/>
            <person name="Kitaoka M."/>
        </authorList>
    </citation>
    <scope>NUCLEOTIDE SEQUENCE [LARGE SCALE GENOMIC DNA]</scope>
    <source>
        <strain evidence="4 5">BS15</strain>
    </source>
</reference>
<evidence type="ECO:0000259" key="3">
    <source>
        <dbReference type="SMART" id="SM00672"/>
    </source>
</evidence>
<dbReference type="InterPro" id="IPR006598">
    <property type="entry name" value="CAP10"/>
</dbReference>
<protein>
    <recommendedName>
        <fullName evidence="3">Glycosyl transferase CAP10 domain-containing protein</fullName>
    </recommendedName>
</protein>
<dbReference type="EMBL" id="BQKY01000013">
    <property type="protein sequence ID" value="GJN93298.1"/>
    <property type="molecule type" value="Genomic_DNA"/>
</dbReference>
<evidence type="ECO:0000313" key="5">
    <source>
        <dbReference type="Proteomes" id="UP001342314"/>
    </source>
</evidence>
<comment type="similarity">
    <text evidence="1">Belongs to the glycosyltransferase 90 family.</text>
</comment>
<evidence type="ECO:0000256" key="1">
    <source>
        <dbReference type="ARBA" id="ARBA00010118"/>
    </source>
</evidence>
<sequence>MAPWASASLPQVFGRRHQLAVLACACVLALLAYGYSRSGRSFIEVPDVLGSNRRVDIRLPPDYYDRPVADFYRPLIDRFFEPWNCLAPAASNTSLCRRPVTTAALSALEWIAKDNAYRIRYTGKDILYRPLQKFSANHKVSRMRWIMHMIREMADKGLLHQEVDGTSVPVRFDAIFWGADGPRITRDTLGPDAGYFLFALRTSRLHLDVPIPDPVAYGSNGNYVWPPRSELHTWDEKVDKLIFRGTAAYPFGVDNWQTNCRIRTVQLGQAYPHLIDAGITQYRPKAMPPVTSDDLVKQEAFFPVPSTTRIQELSNLTEASKVTFLERSGYKYILDVNGALGSSRRLGLLKSGSVPFFIDSPWFGTFMPLLRPWVHYVPVDESLVDLPAKIEWLQQHDDHARFIVRNAIAFTDAYASQDAAMEVFSLLLKRYTQLLAPDVKLDSSNVSMNYCDTAVGR</sequence>
<dbReference type="PANTHER" id="PTHR12203:SF35">
    <property type="entry name" value="PROTEIN O-GLUCOSYLTRANSFERASE 1"/>
    <property type="match status" value="1"/>
</dbReference>
<dbReference type="Proteomes" id="UP001342314">
    <property type="component" value="Unassembled WGS sequence"/>
</dbReference>
<feature type="domain" description="Glycosyl transferase CAP10" evidence="3">
    <location>
        <begin position="172"/>
        <end position="438"/>
    </location>
</feature>